<feature type="domain" description="Acyl-CoA dehydrogenase/oxidase C-terminal" evidence="11">
    <location>
        <begin position="283"/>
        <end position="452"/>
    </location>
</feature>
<dbReference type="Gene3D" id="1.10.540.10">
    <property type="entry name" value="Acyl-CoA dehydrogenase/oxidase, N-terminal domain"/>
    <property type="match status" value="1"/>
</dbReference>
<accession>A0AAN2C961</accession>
<dbReference type="SUPFAM" id="SSF47203">
    <property type="entry name" value="Acyl-CoA dehydrogenase C-terminal domain-like"/>
    <property type="match status" value="1"/>
</dbReference>
<sequence length="606" mass="65932">MSTYRAPLRDMQFVLRELAGVEEIAKLPGYEETTDVLDAILDEASTFATEVLDPINQSGDREGCTWNDGVVTTPKGFKEAYHAFAQAGWIGLPVLPEYGGQGLPQLLLGPTLEMWNGANVGFANGPLLNQGAIEAIELYANDALKQVYVPKLVSGEWSGTMCLTEPQAGSDLAQVRSTATPEGDHYRIKGQKIFITFGEHDMTPNIIHLVLARLPGAPEGTKGISMFIVPKVLVNADGSLGERNDVKCAGIEHKMGINANPTCTLNYGESGNGAIGYLVGEANRGLEYMFVMMNAARFSVGVQGLAIADRAYQHAVEYAKERIQFRDAASRDPKPVAIIKHPDVRRMLLFCKANIEAMRALAYVTAASLDYAHKATDENVRKEHKAFVELMIPVVKGWLTENAQTVCSVALQVFGGMGYVEETGIAQQYRDVRITTIYEGTTGIQALDLIGRKLIRDMGASATKVFKQISKFAKELESSENAEVKALAQPLTDATKALADTSQWIGMNAMGDLRKAFANSVPFLNFFGIVAGGWQLFRGAKIAAEKLAAGENDPYYTAKIQTATFYAHNILTQYAYLQKQIVDGSAGVIAGDDEMFEVERRALATA</sequence>
<dbReference type="Proteomes" id="UP001317532">
    <property type="component" value="Chromosome"/>
</dbReference>
<evidence type="ECO:0000313" key="16">
    <source>
        <dbReference type="Proteomes" id="UP001317532"/>
    </source>
</evidence>
<evidence type="ECO:0000313" key="15">
    <source>
        <dbReference type="EMBL" id="BDE05653.1"/>
    </source>
</evidence>
<dbReference type="Pfam" id="PF12806">
    <property type="entry name" value="Acyl-CoA_dh_C"/>
    <property type="match status" value="1"/>
</dbReference>
<dbReference type="Pfam" id="PF00441">
    <property type="entry name" value="Acyl-CoA_dh_1"/>
    <property type="match status" value="1"/>
</dbReference>
<dbReference type="InterPro" id="IPR009100">
    <property type="entry name" value="AcylCoA_DH/oxidase_NM_dom_sf"/>
</dbReference>
<dbReference type="Pfam" id="PF02771">
    <property type="entry name" value="Acyl-CoA_dh_N"/>
    <property type="match status" value="1"/>
</dbReference>
<comment type="cofactor">
    <cofactor evidence="1 10">
        <name>FAD</name>
        <dbReference type="ChEBI" id="CHEBI:57692"/>
    </cofactor>
</comment>
<evidence type="ECO:0000256" key="5">
    <source>
        <dbReference type="ARBA" id="ARBA00023002"/>
    </source>
</evidence>
<keyword evidence="3 10" id="KW-0285">Flavoprotein</keyword>
<dbReference type="EC" id="1.3.99.41" evidence="8"/>
<dbReference type="PANTHER" id="PTHR42803:SF1">
    <property type="entry name" value="BROAD-SPECIFICITY LINEAR ACYL-COA DEHYDROGENASE FADE5"/>
    <property type="match status" value="1"/>
</dbReference>
<protein>
    <recommendedName>
        <fullName evidence="9">3-methylmercaptopropionyl-CoA dehydrogenase</fullName>
        <ecNumber evidence="8">1.3.99.41</ecNumber>
    </recommendedName>
</protein>
<evidence type="ECO:0000256" key="2">
    <source>
        <dbReference type="ARBA" id="ARBA00009347"/>
    </source>
</evidence>
<reference evidence="15 16" key="1">
    <citation type="journal article" date="2022" name="ISME Commun">
        <title>Vulcanimicrobium alpinus gen. nov. sp. nov., the first cultivated representative of the candidate phylum 'Eremiobacterota', is a metabolically versatile aerobic anoxygenic phototroph.</title>
        <authorList>
            <person name="Yabe S."/>
            <person name="Muto K."/>
            <person name="Abe K."/>
            <person name="Yokota A."/>
            <person name="Staudigel H."/>
            <person name="Tebo B.M."/>
        </authorList>
    </citation>
    <scope>NUCLEOTIDE SEQUENCE [LARGE SCALE GENOMIC DNA]</scope>
    <source>
        <strain evidence="15 16">WC8-2</strain>
    </source>
</reference>
<evidence type="ECO:0000256" key="6">
    <source>
        <dbReference type="ARBA" id="ARBA00051388"/>
    </source>
</evidence>
<dbReference type="InterPro" id="IPR052166">
    <property type="entry name" value="Diverse_Acyl-CoA_DH"/>
</dbReference>
<evidence type="ECO:0000256" key="1">
    <source>
        <dbReference type="ARBA" id="ARBA00001974"/>
    </source>
</evidence>
<dbReference type="KEGG" id="vab:WPS_09290"/>
<dbReference type="InterPro" id="IPR037069">
    <property type="entry name" value="AcylCoA_DH/ox_N_sf"/>
</dbReference>
<dbReference type="InterPro" id="IPR025878">
    <property type="entry name" value="Acyl-CoA_dh-like_C_dom"/>
</dbReference>
<dbReference type="InterPro" id="IPR036250">
    <property type="entry name" value="AcylCo_DH-like_C"/>
</dbReference>
<comment type="catalytic activity">
    <reaction evidence="6">
        <text>3-(methylsulfanyl)propanoyl-CoA + oxidized [electron-transfer flavoprotein] + H(+) = 3-(methylsulfanyl)acryloyl-CoA + reduced [electron-transfer flavoprotein]</text>
        <dbReference type="Rhea" id="RHEA:52612"/>
        <dbReference type="Rhea" id="RHEA-COMP:10685"/>
        <dbReference type="Rhea" id="RHEA-COMP:10686"/>
        <dbReference type="ChEBI" id="CHEBI:15378"/>
        <dbReference type="ChEBI" id="CHEBI:57692"/>
        <dbReference type="ChEBI" id="CHEBI:58307"/>
        <dbReference type="ChEBI" id="CHEBI:82815"/>
        <dbReference type="ChEBI" id="CHEBI:84994"/>
        <dbReference type="EC" id="1.3.99.41"/>
    </reaction>
    <physiologicalReaction direction="left-to-right" evidence="6">
        <dbReference type="Rhea" id="RHEA:52613"/>
    </physiologicalReaction>
</comment>
<evidence type="ECO:0000256" key="10">
    <source>
        <dbReference type="RuleBase" id="RU362125"/>
    </source>
</evidence>
<dbReference type="Gene3D" id="2.40.110.10">
    <property type="entry name" value="Butyryl-CoA Dehydrogenase, subunit A, domain 2"/>
    <property type="match status" value="1"/>
</dbReference>
<evidence type="ECO:0000256" key="9">
    <source>
        <dbReference type="ARBA" id="ARBA00069043"/>
    </source>
</evidence>
<evidence type="ECO:0000256" key="4">
    <source>
        <dbReference type="ARBA" id="ARBA00022827"/>
    </source>
</evidence>
<evidence type="ECO:0000259" key="11">
    <source>
        <dbReference type="Pfam" id="PF00441"/>
    </source>
</evidence>
<dbReference type="Gene3D" id="1.20.140.10">
    <property type="entry name" value="Butyryl-CoA Dehydrogenase, subunit A, domain 3"/>
    <property type="match status" value="1"/>
</dbReference>
<dbReference type="GO" id="GO:0016627">
    <property type="term" value="F:oxidoreductase activity, acting on the CH-CH group of donors"/>
    <property type="evidence" value="ECO:0007669"/>
    <property type="project" value="InterPro"/>
</dbReference>
<feature type="domain" description="Acetyl-CoA dehydrogenase-like C-terminal" evidence="14">
    <location>
        <begin position="466"/>
        <end position="589"/>
    </location>
</feature>
<feature type="domain" description="Acyl-CoA dehydrogenase/oxidase N-terminal" evidence="13">
    <location>
        <begin position="38"/>
        <end position="156"/>
    </location>
</feature>
<evidence type="ECO:0000256" key="8">
    <source>
        <dbReference type="ARBA" id="ARBA00066694"/>
    </source>
</evidence>
<name>A0AAN2C961_UNVUL</name>
<evidence type="ECO:0000259" key="12">
    <source>
        <dbReference type="Pfam" id="PF02770"/>
    </source>
</evidence>
<proteinExistence type="inferred from homology"/>
<dbReference type="InterPro" id="IPR013786">
    <property type="entry name" value="AcylCoA_DH/ox_N"/>
</dbReference>
<comment type="function">
    <text evidence="7">Involved in the assimilation of dimethylsulphoniopropionate (DMSP), an important compound in the fixation of carbon in marine phytoplankton, by mediating the conversion of 3-(methylthio)propanoyl-CoA (MMPA-CoA) to 3-(methylthio)acryloyl-CoA (MTA-CoA).</text>
</comment>
<dbReference type="InterPro" id="IPR009075">
    <property type="entry name" value="AcylCo_DH/oxidase_C"/>
</dbReference>
<feature type="domain" description="Acyl-CoA oxidase/dehydrogenase middle" evidence="12">
    <location>
        <begin position="161"/>
        <end position="266"/>
    </location>
</feature>
<dbReference type="AlphaFoldDB" id="A0AAN2C961"/>
<keyword evidence="5 10" id="KW-0560">Oxidoreductase</keyword>
<keyword evidence="16" id="KW-1185">Reference proteome</keyword>
<dbReference type="PANTHER" id="PTHR42803">
    <property type="entry name" value="ACYL-COA DEHYDROGENASE"/>
    <property type="match status" value="1"/>
</dbReference>
<dbReference type="InterPro" id="IPR046373">
    <property type="entry name" value="Acyl-CoA_Oxase/DH_mid-dom_sf"/>
</dbReference>
<dbReference type="FunFam" id="2.40.110.10:FF:000031">
    <property type="entry name" value="Acyl-CoA dehydrogenase, putative"/>
    <property type="match status" value="1"/>
</dbReference>
<evidence type="ECO:0000256" key="7">
    <source>
        <dbReference type="ARBA" id="ARBA00058683"/>
    </source>
</evidence>
<dbReference type="GO" id="GO:0050660">
    <property type="term" value="F:flavin adenine dinucleotide binding"/>
    <property type="evidence" value="ECO:0007669"/>
    <property type="project" value="InterPro"/>
</dbReference>
<evidence type="ECO:0000259" key="13">
    <source>
        <dbReference type="Pfam" id="PF02771"/>
    </source>
</evidence>
<comment type="similarity">
    <text evidence="2 10">Belongs to the acyl-CoA dehydrogenase family.</text>
</comment>
<dbReference type="RefSeq" id="WP_317996680.1">
    <property type="nucleotide sequence ID" value="NZ_AP025523.1"/>
</dbReference>
<organism evidence="15 16">
    <name type="scientific">Vulcanimicrobium alpinum</name>
    <dbReference type="NCBI Taxonomy" id="3016050"/>
    <lineage>
        <taxon>Bacteria</taxon>
        <taxon>Bacillati</taxon>
        <taxon>Vulcanimicrobiota</taxon>
        <taxon>Vulcanimicrobiia</taxon>
        <taxon>Vulcanimicrobiales</taxon>
        <taxon>Vulcanimicrobiaceae</taxon>
        <taxon>Vulcanimicrobium</taxon>
    </lineage>
</organism>
<gene>
    <name evidence="15" type="ORF">WPS_09290</name>
</gene>
<evidence type="ECO:0000259" key="14">
    <source>
        <dbReference type="Pfam" id="PF12806"/>
    </source>
</evidence>
<dbReference type="EMBL" id="AP025523">
    <property type="protein sequence ID" value="BDE05653.1"/>
    <property type="molecule type" value="Genomic_DNA"/>
</dbReference>
<evidence type="ECO:0000256" key="3">
    <source>
        <dbReference type="ARBA" id="ARBA00022630"/>
    </source>
</evidence>
<dbReference type="SUPFAM" id="SSF56645">
    <property type="entry name" value="Acyl-CoA dehydrogenase NM domain-like"/>
    <property type="match status" value="1"/>
</dbReference>
<dbReference type="Pfam" id="PF02770">
    <property type="entry name" value="Acyl-CoA_dh_M"/>
    <property type="match status" value="1"/>
</dbReference>
<keyword evidence="4 10" id="KW-0274">FAD</keyword>
<dbReference type="InterPro" id="IPR006091">
    <property type="entry name" value="Acyl-CoA_Oxase/DH_mid-dom"/>
</dbReference>